<evidence type="ECO:0000256" key="1">
    <source>
        <dbReference type="SAM" id="MobiDB-lite"/>
    </source>
</evidence>
<proteinExistence type="predicted"/>
<feature type="region of interest" description="Disordered" evidence="1">
    <location>
        <begin position="172"/>
        <end position="256"/>
    </location>
</feature>
<feature type="compositionally biased region" description="Polar residues" evidence="1">
    <location>
        <begin position="200"/>
        <end position="212"/>
    </location>
</feature>
<dbReference type="InterPro" id="IPR009282">
    <property type="entry name" value="DUF937"/>
</dbReference>
<comment type="caution">
    <text evidence="2">The sequence shown here is derived from an EMBL/GenBank/DDBJ whole genome shotgun (WGS) entry which is preliminary data.</text>
</comment>
<dbReference type="EMBL" id="JACHBL010000001">
    <property type="protein sequence ID" value="MBB5598048.1"/>
    <property type="molecule type" value="Genomic_DNA"/>
</dbReference>
<organism evidence="2 3">
    <name type="scientific">Neomicrococcus lactis</name>
    <dbReference type="NCBI Taxonomy" id="732241"/>
    <lineage>
        <taxon>Bacteria</taxon>
        <taxon>Bacillati</taxon>
        <taxon>Actinomycetota</taxon>
        <taxon>Actinomycetes</taxon>
        <taxon>Micrococcales</taxon>
        <taxon>Micrococcaceae</taxon>
        <taxon>Neomicrococcus</taxon>
    </lineage>
</organism>
<keyword evidence="3" id="KW-1185">Reference proteome</keyword>
<evidence type="ECO:0000313" key="3">
    <source>
        <dbReference type="Proteomes" id="UP000523863"/>
    </source>
</evidence>
<protein>
    <recommendedName>
        <fullName evidence="4">DUF937 domain-containing protein</fullName>
    </recommendedName>
</protein>
<dbReference type="AlphaFoldDB" id="A0A7W8YAM8"/>
<dbReference type="Pfam" id="PF06078">
    <property type="entry name" value="DUF937"/>
    <property type="match status" value="1"/>
</dbReference>
<gene>
    <name evidence="2" type="ORF">BKA12_001128</name>
</gene>
<evidence type="ECO:0008006" key="4">
    <source>
        <dbReference type="Google" id="ProtNLM"/>
    </source>
</evidence>
<feature type="compositionally biased region" description="Low complexity" evidence="1">
    <location>
        <begin position="172"/>
        <end position="192"/>
    </location>
</feature>
<dbReference type="RefSeq" id="WP_183641382.1">
    <property type="nucleotide sequence ID" value="NZ_JACHBL010000001.1"/>
</dbReference>
<accession>A0A7W8YAM8</accession>
<name>A0A7W8YAM8_9MICC</name>
<sequence>MSELNDILSLVPTDQVAQALGVDEQSAEAAIRAAVPSLLAGLQSNVGSSEGADSLASALSDHSGDLASGSVNIGDIDTQDGQKIVNHVLGDREELLANQLSGANTAAGLDLGSLVRKALPIIAPIVLSYLAKKWSERGGATSSPVDAGQGAGGGLGDLLGGLLGGVLGGTAAGQSTTQSGQASSNPLDDLLGGLLGGGQSTQSAPSQTNVTAEETDQNGGFFGDQPNVSSNDPLAGARGQSGAGQPANTQSSAGSIDLGSILGGLFGGR</sequence>
<evidence type="ECO:0000313" key="2">
    <source>
        <dbReference type="EMBL" id="MBB5598048.1"/>
    </source>
</evidence>
<reference evidence="2 3" key="1">
    <citation type="submission" date="2020-08" db="EMBL/GenBank/DDBJ databases">
        <title>Sequencing the genomes of 1000 actinobacteria strains.</title>
        <authorList>
            <person name="Klenk H.-P."/>
        </authorList>
    </citation>
    <scope>NUCLEOTIDE SEQUENCE [LARGE SCALE GENOMIC DNA]</scope>
    <source>
        <strain evidence="2 3">DSM 23694</strain>
    </source>
</reference>
<dbReference type="Proteomes" id="UP000523863">
    <property type="component" value="Unassembled WGS sequence"/>
</dbReference>